<gene>
    <name evidence="1" type="ORF">BGZ70_003513</name>
</gene>
<dbReference type="EMBL" id="JAAAHY010001972">
    <property type="protein sequence ID" value="KAF9945889.1"/>
    <property type="molecule type" value="Genomic_DNA"/>
</dbReference>
<protein>
    <submittedName>
        <fullName evidence="1">Uncharacterized protein</fullName>
    </submittedName>
</protein>
<evidence type="ECO:0000313" key="1">
    <source>
        <dbReference type="EMBL" id="KAF9945889.1"/>
    </source>
</evidence>
<comment type="caution">
    <text evidence="1">The sequence shown here is derived from an EMBL/GenBank/DDBJ whole genome shotgun (WGS) entry which is preliminary data.</text>
</comment>
<dbReference type="Proteomes" id="UP000738359">
    <property type="component" value="Unassembled WGS sequence"/>
</dbReference>
<sequence length="172" mass="18931">MDPEMRSDRMISQYYLLLNESKLSTMALSKSVHQAPAEAMVDSLDSFKSKLSEHVSTTAATHGQTPYSVAQATAKASLDLLPQRDSVQAMDLSEGYGQLAGTMLLADEERQQKVGGWKNAKKEKLDEERRQSAAKIRDALTVAQRAVMAAPWNHKAWQVVGVAAQTQQRVDA</sequence>
<name>A0A9P6IS75_MORAP</name>
<reference evidence="1" key="1">
    <citation type="journal article" date="2020" name="Fungal Divers.">
        <title>Resolving the Mortierellaceae phylogeny through synthesis of multi-gene phylogenetics and phylogenomics.</title>
        <authorList>
            <person name="Vandepol N."/>
            <person name="Liber J."/>
            <person name="Desiro A."/>
            <person name="Na H."/>
            <person name="Kennedy M."/>
            <person name="Barry K."/>
            <person name="Grigoriev I.V."/>
            <person name="Miller A.N."/>
            <person name="O'Donnell K."/>
            <person name="Stajich J.E."/>
            <person name="Bonito G."/>
        </authorList>
    </citation>
    <scope>NUCLEOTIDE SEQUENCE</scope>
    <source>
        <strain evidence="1">CK1249</strain>
    </source>
</reference>
<evidence type="ECO:0000313" key="2">
    <source>
        <dbReference type="Proteomes" id="UP000738359"/>
    </source>
</evidence>
<proteinExistence type="predicted"/>
<organism evidence="1 2">
    <name type="scientific">Mortierella alpina</name>
    <name type="common">Oleaginous fungus</name>
    <name type="synonym">Mortierella renispora</name>
    <dbReference type="NCBI Taxonomy" id="64518"/>
    <lineage>
        <taxon>Eukaryota</taxon>
        <taxon>Fungi</taxon>
        <taxon>Fungi incertae sedis</taxon>
        <taxon>Mucoromycota</taxon>
        <taxon>Mortierellomycotina</taxon>
        <taxon>Mortierellomycetes</taxon>
        <taxon>Mortierellales</taxon>
        <taxon>Mortierellaceae</taxon>
        <taxon>Mortierella</taxon>
    </lineage>
</organism>
<keyword evidence="2" id="KW-1185">Reference proteome</keyword>
<accession>A0A9P6IS75</accession>
<dbReference type="AlphaFoldDB" id="A0A9P6IS75"/>